<evidence type="ECO:0000256" key="5">
    <source>
        <dbReference type="ARBA" id="ARBA00022729"/>
    </source>
</evidence>
<feature type="chain" id="PRO_5023971157" description="Beta-defensin" evidence="9">
    <location>
        <begin position="24"/>
        <end position="69"/>
    </location>
</feature>
<evidence type="ECO:0000256" key="4">
    <source>
        <dbReference type="ARBA" id="ARBA00022529"/>
    </source>
</evidence>
<evidence type="ECO:0000256" key="8">
    <source>
        <dbReference type="ARBA" id="ARBA00023157"/>
    </source>
</evidence>
<feature type="domain" description="Beta-defensin" evidence="10">
    <location>
        <begin position="36"/>
        <end position="57"/>
    </location>
</feature>
<dbReference type="PANTHER" id="PTHR47900:SF1">
    <property type="entry name" value="BETA-DEFENSIN 131A"/>
    <property type="match status" value="1"/>
</dbReference>
<accession>A0A5F9DTS3</accession>
<dbReference type="GeneTree" id="ENSGT00390000001538"/>
<evidence type="ECO:0000313" key="12">
    <source>
        <dbReference type="Proteomes" id="UP000001811"/>
    </source>
</evidence>
<organism evidence="11 12">
    <name type="scientific">Oryctolagus cuniculus</name>
    <name type="common">Rabbit</name>
    <dbReference type="NCBI Taxonomy" id="9986"/>
    <lineage>
        <taxon>Eukaryota</taxon>
        <taxon>Metazoa</taxon>
        <taxon>Chordata</taxon>
        <taxon>Craniata</taxon>
        <taxon>Vertebrata</taxon>
        <taxon>Euteleostomi</taxon>
        <taxon>Mammalia</taxon>
        <taxon>Eutheria</taxon>
        <taxon>Euarchontoglires</taxon>
        <taxon>Glires</taxon>
        <taxon>Lagomorpha</taxon>
        <taxon>Leporidae</taxon>
        <taxon>Oryctolagus</taxon>
    </lineage>
</organism>
<evidence type="ECO:0000256" key="3">
    <source>
        <dbReference type="ARBA" id="ARBA00022525"/>
    </source>
</evidence>
<keyword evidence="6 9" id="KW-0211">Defensin</keyword>
<dbReference type="Pfam" id="PF13841">
    <property type="entry name" value="Defensin_beta_2"/>
    <property type="match status" value="1"/>
</dbReference>
<dbReference type="STRING" id="9986.ENSOCUP00000049819"/>
<dbReference type="FunCoup" id="A0A5F9DTS3">
    <property type="interactions" value="42"/>
</dbReference>
<reference evidence="11 12" key="1">
    <citation type="journal article" date="2011" name="Nature">
        <title>A high-resolution map of human evolutionary constraint using 29 mammals.</title>
        <authorList>
            <person name="Lindblad-Toh K."/>
            <person name="Garber M."/>
            <person name="Zuk O."/>
            <person name="Lin M.F."/>
            <person name="Parker B.J."/>
            <person name="Washietl S."/>
            <person name="Kheradpour P."/>
            <person name="Ernst J."/>
            <person name="Jordan G."/>
            <person name="Mauceli E."/>
            <person name="Ward L.D."/>
            <person name="Lowe C.B."/>
            <person name="Holloway A.K."/>
            <person name="Clamp M."/>
            <person name="Gnerre S."/>
            <person name="Alfoldi J."/>
            <person name="Beal K."/>
            <person name="Chang J."/>
            <person name="Clawson H."/>
            <person name="Cuff J."/>
            <person name="Di Palma F."/>
            <person name="Fitzgerald S."/>
            <person name="Flicek P."/>
            <person name="Guttman M."/>
            <person name="Hubisz M.J."/>
            <person name="Jaffe D.B."/>
            <person name="Jungreis I."/>
            <person name="Kent W.J."/>
            <person name="Kostka D."/>
            <person name="Lara M."/>
            <person name="Martins A.L."/>
            <person name="Massingham T."/>
            <person name="Moltke I."/>
            <person name="Raney B.J."/>
            <person name="Rasmussen M.D."/>
            <person name="Robinson J."/>
            <person name="Stark A."/>
            <person name="Vilella A.J."/>
            <person name="Wen J."/>
            <person name="Xie X."/>
            <person name="Zody M.C."/>
            <person name="Baldwin J."/>
            <person name="Bloom T."/>
            <person name="Chin C.W."/>
            <person name="Heiman D."/>
            <person name="Nicol R."/>
            <person name="Nusbaum C."/>
            <person name="Young S."/>
            <person name="Wilkinson J."/>
            <person name="Worley K.C."/>
            <person name="Kovar C.L."/>
            <person name="Muzny D.M."/>
            <person name="Gibbs R.A."/>
            <person name="Cree A."/>
            <person name="Dihn H.H."/>
            <person name="Fowler G."/>
            <person name="Jhangiani S."/>
            <person name="Joshi V."/>
            <person name="Lee S."/>
            <person name="Lewis L.R."/>
            <person name="Nazareth L.V."/>
            <person name="Okwuonu G."/>
            <person name="Santibanez J."/>
            <person name="Warren W.C."/>
            <person name="Mardis E.R."/>
            <person name="Weinstock G.M."/>
            <person name="Wilson R.K."/>
            <person name="Delehaunty K."/>
            <person name="Dooling D."/>
            <person name="Fronik C."/>
            <person name="Fulton L."/>
            <person name="Fulton B."/>
            <person name="Graves T."/>
            <person name="Minx P."/>
            <person name="Sodergren E."/>
            <person name="Birney E."/>
            <person name="Margulies E.H."/>
            <person name="Herrero J."/>
            <person name="Green E.D."/>
            <person name="Haussler D."/>
            <person name="Siepel A."/>
            <person name="Goldman N."/>
            <person name="Pollard K.S."/>
            <person name="Pedersen J.S."/>
            <person name="Lander E.S."/>
            <person name="Kellis M."/>
        </authorList>
    </citation>
    <scope>NUCLEOTIDE SEQUENCE [LARGE SCALE GENOMIC DNA]</scope>
    <source>
        <strain evidence="11 12">Thorbecke inbred</strain>
    </source>
</reference>
<dbReference type="EMBL" id="AAGW02010937">
    <property type="status" value="NOT_ANNOTATED_CDS"/>
    <property type="molecule type" value="Genomic_DNA"/>
</dbReference>
<keyword evidence="5 9" id="KW-0732">Signal</keyword>
<evidence type="ECO:0000256" key="6">
    <source>
        <dbReference type="ARBA" id="ARBA00022940"/>
    </source>
</evidence>
<evidence type="ECO:0000256" key="7">
    <source>
        <dbReference type="ARBA" id="ARBA00023022"/>
    </source>
</evidence>
<evidence type="ECO:0000256" key="2">
    <source>
        <dbReference type="ARBA" id="ARBA00007371"/>
    </source>
</evidence>
<reference evidence="11" key="2">
    <citation type="submission" date="2025-08" db="UniProtKB">
        <authorList>
            <consortium name="Ensembl"/>
        </authorList>
    </citation>
    <scope>IDENTIFICATION</scope>
    <source>
        <strain evidence="11">Thorbecke</strain>
    </source>
</reference>
<comment type="similarity">
    <text evidence="2 9">Belongs to the beta-defensin family.</text>
</comment>
<evidence type="ECO:0000259" key="10">
    <source>
        <dbReference type="Pfam" id="PF13841"/>
    </source>
</evidence>
<keyword evidence="8" id="KW-1015">Disulfide bond</keyword>
<evidence type="ECO:0000256" key="9">
    <source>
        <dbReference type="RuleBase" id="RU231113"/>
    </source>
</evidence>
<keyword evidence="12" id="KW-1185">Reference proteome</keyword>
<evidence type="ECO:0000256" key="1">
    <source>
        <dbReference type="ARBA" id="ARBA00004613"/>
    </source>
</evidence>
<comment type="function">
    <text evidence="9">Has antibacterial activity.</text>
</comment>
<name>A0A5F9DTS3_RABIT</name>
<proteinExistence type="inferred from homology"/>
<dbReference type="Ensembl" id="ENSOCUT00000041399.1">
    <property type="protein sequence ID" value="ENSOCUP00000049819.1"/>
    <property type="gene ID" value="ENSOCUG00000037755.1"/>
</dbReference>
<dbReference type="GO" id="GO:0045087">
    <property type="term" value="P:innate immune response"/>
    <property type="evidence" value="ECO:0007669"/>
    <property type="project" value="InterPro"/>
</dbReference>
<keyword evidence="7 9" id="KW-0044">Antibiotic</keyword>
<keyword evidence="3 9" id="KW-0964">Secreted</keyword>
<dbReference type="GO" id="GO:0005615">
    <property type="term" value="C:extracellular space"/>
    <property type="evidence" value="ECO:0007669"/>
    <property type="project" value="TreeGrafter"/>
</dbReference>
<dbReference type="GO" id="GO:0042742">
    <property type="term" value="P:defense response to bacterium"/>
    <property type="evidence" value="ECO:0007669"/>
    <property type="project" value="UniProtKB-UniRule"/>
</dbReference>
<reference evidence="11" key="3">
    <citation type="submission" date="2025-09" db="UniProtKB">
        <authorList>
            <consortium name="Ensembl"/>
        </authorList>
    </citation>
    <scope>IDENTIFICATION</scope>
    <source>
        <strain evidence="11">Thorbecke</strain>
    </source>
</reference>
<keyword evidence="4 9" id="KW-0929">Antimicrobial</keyword>
<comment type="subcellular location">
    <subcellularLocation>
        <location evidence="1 9">Secreted</location>
    </subcellularLocation>
</comment>
<dbReference type="Proteomes" id="UP000001811">
    <property type="component" value="Chromosome 2"/>
</dbReference>
<dbReference type="InParanoid" id="A0A5F9DTS3"/>
<evidence type="ECO:0000313" key="11">
    <source>
        <dbReference type="Ensembl" id="ENSOCUP00000049819.1"/>
    </source>
</evidence>
<feature type="signal peptide" evidence="9">
    <location>
        <begin position="1"/>
        <end position="23"/>
    </location>
</feature>
<dbReference type="InterPro" id="IPR025933">
    <property type="entry name" value="Beta_defensin_dom"/>
</dbReference>
<dbReference type="PANTHER" id="PTHR47900">
    <property type="entry name" value="BETA-DEFENSIN 131A"/>
    <property type="match status" value="1"/>
</dbReference>
<sequence length="69" mass="7962">MRVLLSVLGVLVLLLAVVPPASFFFKTGCPAALHNCRMKCKANEFAARYCADWSICCREKMKRRKKKRW</sequence>
<dbReference type="AlphaFoldDB" id="A0A5F9DTS3"/>
<protein>
    <recommendedName>
        <fullName evidence="9">Beta-defensin</fullName>
    </recommendedName>
</protein>